<accession>A0A3E3AGF3</accession>
<feature type="domain" description="Methyltransferase type 11" evidence="4">
    <location>
        <begin position="47"/>
        <end position="141"/>
    </location>
</feature>
<dbReference type="InterPro" id="IPR029063">
    <property type="entry name" value="SAM-dependent_MTases_sf"/>
</dbReference>
<reference evidence="5" key="2">
    <citation type="submission" date="2023-01" db="EMBL/GenBank/DDBJ databases">
        <title>Human gut microbiome strain richness.</title>
        <authorList>
            <person name="Chen-Liaw A."/>
        </authorList>
    </citation>
    <scope>NUCLEOTIDE SEQUENCE</scope>
    <source>
        <strain evidence="5">1001217st2_G6_1001217B_191108</strain>
    </source>
</reference>
<dbReference type="Proteomes" id="UP000261032">
    <property type="component" value="Unassembled WGS sequence"/>
</dbReference>
<dbReference type="RefSeq" id="WP_003538217.1">
    <property type="nucleotide sequence ID" value="NZ_AP031443.1"/>
</dbReference>
<dbReference type="Gene3D" id="3.40.50.150">
    <property type="entry name" value="Vaccinia Virus protein VP39"/>
    <property type="match status" value="1"/>
</dbReference>
<sequence>MTQNKYDDPAFFEKYSQMSRSKNGLEGAGEWHVLQRVLPDFTNKTVLDLGCGYGWHSIYAIEHGAKKVIASDISSKMIETARIKNNDPRIKYECISFEESNFGEAVFDIVICSLMIHYLPSYQDFVKKVNKWLKTGGYLVFNVEHPVFTAKGDQDWYYNEAGEIEHFPVDNYYLEGKREAVFLGEKVIKYHRTLTTYLNELLNGGFEIIQVKEPTVSSNALIAHPEFKDELRRPMMLIVSARKK</sequence>
<evidence type="ECO:0000259" key="4">
    <source>
        <dbReference type="Pfam" id="PF08241"/>
    </source>
</evidence>
<dbReference type="Proteomes" id="UP001211987">
    <property type="component" value="Unassembled WGS sequence"/>
</dbReference>
<dbReference type="PANTHER" id="PTHR43464">
    <property type="entry name" value="METHYLTRANSFERASE"/>
    <property type="match status" value="1"/>
</dbReference>
<evidence type="ECO:0000313" key="5">
    <source>
        <dbReference type="EMBL" id="MDB7083830.1"/>
    </source>
</evidence>
<name>A0A3E3AGF3_9FIRM</name>
<keyword evidence="3" id="KW-0949">S-adenosyl-L-methionine</keyword>
<reference evidence="6 7" key="1">
    <citation type="submission" date="2018-08" db="EMBL/GenBank/DDBJ databases">
        <title>A genome reference for cultivated species of the human gut microbiota.</title>
        <authorList>
            <person name="Zou Y."/>
            <person name="Xue W."/>
            <person name="Luo G."/>
        </authorList>
    </citation>
    <scope>NUCLEOTIDE SEQUENCE [LARGE SCALE GENOMIC DNA]</scope>
    <source>
        <strain evidence="6 7">OM06-4</strain>
    </source>
</reference>
<evidence type="ECO:0000313" key="7">
    <source>
        <dbReference type="Proteomes" id="UP000261032"/>
    </source>
</evidence>
<dbReference type="CDD" id="cd02440">
    <property type="entry name" value="AdoMet_MTases"/>
    <property type="match status" value="1"/>
</dbReference>
<dbReference type="InterPro" id="IPR013216">
    <property type="entry name" value="Methyltransf_11"/>
</dbReference>
<dbReference type="Pfam" id="PF08241">
    <property type="entry name" value="Methyltransf_11"/>
    <property type="match status" value="1"/>
</dbReference>
<proteinExistence type="predicted"/>
<protein>
    <submittedName>
        <fullName evidence="6">Class I SAM-dependent methyltransferase</fullName>
    </submittedName>
</protein>
<dbReference type="PANTHER" id="PTHR43464:SF19">
    <property type="entry name" value="UBIQUINONE BIOSYNTHESIS O-METHYLTRANSFERASE, MITOCHONDRIAL"/>
    <property type="match status" value="1"/>
</dbReference>
<dbReference type="GO" id="GO:0032259">
    <property type="term" value="P:methylation"/>
    <property type="evidence" value="ECO:0007669"/>
    <property type="project" value="UniProtKB-KW"/>
</dbReference>
<dbReference type="EMBL" id="JAQLKE010000011">
    <property type="protein sequence ID" value="MDB7083830.1"/>
    <property type="molecule type" value="Genomic_DNA"/>
</dbReference>
<organism evidence="6 7">
    <name type="scientific">Thomasclavelia ramosa</name>
    <dbReference type="NCBI Taxonomy" id="1547"/>
    <lineage>
        <taxon>Bacteria</taxon>
        <taxon>Bacillati</taxon>
        <taxon>Bacillota</taxon>
        <taxon>Erysipelotrichia</taxon>
        <taxon>Erysipelotrichales</taxon>
        <taxon>Coprobacillaceae</taxon>
        <taxon>Thomasclavelia</taxon>
    </lineage>
</organism>
<dbReference type="GO" id="GO:0008757">
    <property type="term" value="F:S-adenosylmethionine-dependent methyltransferase activity"/>
    <property type="evidence" value="ECO:0007669"/>
    <property type="project" value="InterPro"/>
</dbReference>
<keyword evidence="2 6" id="KW-0808">Transferase</keyword>
<evidence type="ECO:0000256" key="2">
    <source>
        <dbReference type="ARBA" id="ARBA00022679"/>
    </source>
</evidence>
<dbReference type="GeneID" id="64195890"/>
<keyword evidence="1 6" id="KW-0489">Methyltransferase</keyword>
<gene>
    <name evidence="6" type="ORF">DXB93_07475</name>
    <name evidence="5" type="ORF">PM738_08455</name>
</gene>
<dbReference type="AlphaFoldDB" id="A0A3E3AGF3"/>
<dbReference type="SUPFAM" id="SSF53335">
    <property type="entry name" value="S-adenosyl-L-methionine-dependent methyltransferases"/>
    <property type="match status" value="1"/>
</dbReference>
<dbReference type="EMBL" id="QUSL01000009">
    <property type="protein sequence ID" value="RGD85996.1"/>
    <property type="molecule type" value="Genomic_DNA"/>
</dbReference>
<evidence type="ECO:0000313" key="6">
    <source>
        <dbReference type="EMBL" id="RGD85996.1"/>
    </source>
</evidence>
<evidence type="ECO:0000256" key="3">
    <source>
        <dbReference type="ARBA" id="ARBA00022691"/>
    </source>
</evidence>
<comment type="caution">
    <text evidence="6">The sequence shown here is derived from an EMBL/GenBank/DDBJ whole genome shotgun (WGS) entry which is preliminary data.</text>
</comment>
<evidence type="ECO:0000256" key="1">
    <source>
        <dbReference type="ARBA" id="ARBA00022603"/>
    </source>
</evidence>